<dbReference type="PANTHER" id="PTHR31339">
    <property type="entry name" value="PECTIN LYASE-RELATED"/>
    <property type="match status" value="1"/>
</dbReference>
<dbReference type="EMBL" id="WRXO01000002">
    <property type="protein sequence ID" value="MVT41126.1"/>
    <property type="molecule type" value="Genomic_DNA"/>
</dbReference>
<dbReference type="OrthoDB" id="9795222at2"/>
<sequence>MRMFKYLLLIFLCNTAVSQVKKPSVFNIADYGAVNDSHTDNAIAIQKAIDACNAAGGGKVVVPSGVFLTGPFELKSYITLEVENGAKLLASPDEHLYTKSAFKENKGEGTLWISGQNLENVTICGAGTIDGNGISFMGKELDDSYELKPFNIIDPRPHLLTITGGKNIRIRDLNISNSAYWTVHLIGCNDVAIDNLTLLNSLKVRNSDGIDVDHSKNVRISNSYIESGDDCICLKNRREFEEYGICENITVSNCTMTSRSCAIKIGSENMDSIRHVVFNNCIITKANRGIGIQNRDEGTVTDVIFSNIIVDSHLFSDVWWGKAEPIYITAYRRATANNKDAGWRLPKGVKEGKVGRVSNIYFNNIECRSENGIYISGESADKISNIHFNNIDVNVAKTTTIPGGSYDRRPSNASPFVEGSTAAFYLDQATDISIHDCSVKWGSHPPAYYTHVLEAYKVGGLKINQLDGHSAFPGKVKDQVTEDVRQDK</sequence>
<gene>
    <name evidence="6" type="ORF">GO495_11080</name>
</gene>
<evidence type="ECO:0000256" key="4">
    <source>
        <dbReference type="RuleBase" id="RU361169"/>
    </source>
</evidence>
<comment type="caution">
    <text evidence="6">The sequence shown here is derived from an EMBL/GenBank/DDBJ whole genome shotgun (WGS) entry which is preliminary data.</text>
</comment>
<dbReference type="Proteomes" id="UP000468388">
    <property type="component" value="Unassembled WGS sequence"/>
</dbReference>
<dbReference type="AlphaFoldDB" id="A0A6N8J9Y4"/>
<evidence type="ECO:0000256" key="2">
    <source>
        <dbReference type="ARBA" id="ARBA00022801"/>
    </source>
</evidence>
<organism evidence="6 7">
    <name type="scientific">Chitinophaga oryziterrae</name>
    <dbReference type="NCBI Taxonomy" id="1031224"/>
    <lineage>
        <taxon>Bacteria</taxon>
        <taxon>Pseudomonadati</taxon>
        <taxon>Bacteroidota</taxon>
        <taxon>Chitinophagia</taxon>
        <taxon>Chitinophagales</taxon>
        <taxon>Chitinophagaceae</taxon>
        <taxon>Chitinophaga</taxon>
    </lineage>
</organism>
<evidence type="ECO:0000313" key="7">
    <source>
        <dbReference type="Proteomes" id="UP000468388"/>
    </source>
</evidence>
<reference evidence="6 7" key="1">
    <citation type="submission" date="2019-12" db="EMBL/GenBank/DDBJ databases">
        <title>The draft genomic sequence of strain Chitinophaga oryziterrae JCM 16595.</title>
        <authorList>
            <person name="Zhang X."/>
        </authorList>
    </citation>
    <scope>NUCLEOTIDE SEQUENCE [LARGE SCALE GENOMIC DNA]</scope>
    <source>
        <strain evidence="6 7">JCM 16595</strain>
    </source>
</reference>
<feature type="chain" id="PRO_5027026144" evidence="5">
    <location>
        <begin position="19"/>
        <end position="488"/>
    </location>
</feature>
<dbReference type="InterPro" id="IPR051801">
    <property type="entry name" value="GH28_Enzymes"/>
</dbReference>
<name>A0A6N8J9Y4_9BACT</name>
<keyword evidence="7" id="KW-1185">Reference proteome</keyword>
<keyword evidence="3 4" id="KW-0326">Glycosidase</keyword>
<keyword evidence="5" id="KW-0732">Signal</keyword>
<feature type="signal peptide" evidence="5">
    <location>
        <begin position="1"/>
        <end position="18"/>
    </location>
</feature>
<dbReference type="InterPro" id="IPR011050">
    <property type="entry name" value="Pectin_lyase_fold/virulence"/>
</dbReference>
<dbReference type="SUPFAM" id="SSF51126">
    <property type="entry name" value="Pectin lyase-like"/>
    <property type="match status" value="1"/>
</dbReference>
<dbReference type="GO" id="GO:0005975">
    <property type="term" value="P:carbohydrate metabolic process"/>
    <property type="evidence" value="ECO:0007669"/>
    <property type="project" value="InterPro"/>
</dbReference>
<dbReference type="InterPro" id="IPR006626">
    <property type="entry name" value="PbH1"/>
</dbReference>
<evidence type="ECO:0000313" key="6">
    <source>
        <dbReference type="EMBL" id="MVT41126.1"/>
    </source>
</evidence>
<dbReference type="InterPro" id="IPR012334">
    <property type="entry name" value="Pectin_lyas_fold"/>
</dbReference>
<accession>A0A6N8J9Y4</accession>
<evidence type="ECO:0000256" key="1">
    <source>
        <dbReference type="ARBA" id="ARBA00008834"/>
    </source>
</evidence>
<dbReference type="Pfam" id="PF00295">
    <property type="entry name" value="Glyco_hydro_28"/>
    <property type="match status" value="1"/>
</dbReference>
<protein>
    <submittedName>
        <fullName evidence="6">Glycoside hydrolase family 28 protein</fullName>
    </submittedName>
</protein>
<evidence type="ECO:0000256" key="5">
    <source>
        <dbReference type="SAM" id="SignalP"/>
    </source>
</evidence>
<dbReference type="GO" id="GO:0004650">
    <property type="term" value="F:polygalacturonase activity"/>
    <property type="evidence" value="ECO:0007669"/>
    <property type="project" value="InterPro"/>
</dbReference>
<dbReference type="SMART" id="SM00710">
    <property type="entry name" value="PbH1"/>
    <property type="match status" value="6"/>
</dbReference>
<comment type="similarity">
    <text evidence="1 4">Belongs to the glycosyl hydrolase 28 family.</text>
</comment>
<dbReference type="PANTHER" id="PTHR31339:SF0">
    <property type="entry name" value="PECTIN LYASE-LIKE SUPERFAMILY PROTEIN"/>
    <property type="match status" value="1"/>
</dbReference>
<dbReference type="InterPro" id="IPR000743">
    <property type="entry name" value="Glyco_hydro_28"/>
</dbReference>
<proteinExistence type="inferred from homology"/>
<keyword evidence="2 4" id="KW-0378">Hydrolase</keyword>
<dbReference type="Gene3D" id="2.160.20.10">
    <property type="entry name" value="Single-stranded right-handed beta-helix, Pectin lyase-like"/>
    <property type="match status" value="1"/>
</dbReference>
<evidence type="ECO:0000256" key="3">
    <source>
        <dbReference type="ARBA" id="ARBA00023295"/>
    </source>
</evidence>